<dbReference type="PANTHER" id="PTHR44167">
    <property type="entry name" value="OVARIAN-SPECIFIC SERINE/THREONINE-PROTEIN KINASE LOK-RELATED"/>
    <property type="match status" value="1"/>
</dbReference>
<dbReference type="AlphaFoldDB" id="A0A917ZXZ2"/>
<feature type="region of interest" description="Disordered" evidence="1">
    <location>
        <begin position="300"/>
        <end position="386"/>
    </location>
</feature>
<dbReference type="InterPro" id="IPR000719">
    <property type="entry name" value="Prot_kinase_dom"/>
</dbReference>
<proteinExistence type="predicted"/>
<dbReference type="GO" id="GO:0005737">
    <property type="term" value="C:cytoplasm"/>
    <property type="evidence" value="ECO:0007669"/>
    <property type="project" value="TreeGrafter"/>
</dbReference>
<reference evidence="3" key="2">
    <citation type="submission" date="2020-09" db="EMBL/GenBank/DDBJ databases">
        <authorList>
            <person name="Sun Q."/>
            <person name="Zhou Y."/>
        </authorList>
    </citation>
    <scope>NUCLEOTIDE SEQUENCE</scope>
    <source>
        <strain evidence="3">CGMCC 4.7201</strain>
    </source>
</reference>
<dbReference type="Gene3D" id="1.10.510.10">
    <property type="entry name" value="Transferase(Phosphotransferase) domain 1"/>
    <property type="match status" value="1"/>
</dbReference>
<reference evidence="3" key="1">
    <citation type="journal article" date="2014" name="Int. J. Syst. Evol. Microbiol.">
        <title>Complete genome sequence of Corynebacterium casei LMG S-19264T (=DSM 44701T), isolated from a smear-ripened cheese.</title>
        <authorList>
            <consortium name="US DOE Joint Genome Institute (JGI-PGF)"/>
            <person name="Walter F."/>
            <person name="Albersmeier A."/>
            <person name="Kalinowski J."/>
            <person name="Ruckert C."/>
        </authorList>
    </citation>
    <scope>NUCLEOTIDE SEQUENCE</scope>
    <source>
        <strain evidence="3">CGMCC 4.7201</strain>
    </source>
</reference>
<dbReference type="PROSITE" id="PS00108">
    <property type="entry name" value="PROTEIN_KINASE_ST"/>
    <property type="match status" value="1"/>
</dbReference>
<dbReference type="Pfam" id="PF00069">
    <property type="entry name" value="Pkinase"/>
    <property type="match status" value="1"/>
</dbReference>
<keyword evidence="4" id="KW-1185">Reference proteome</keyword>
<evidence type="ECO:0000256" key="1">
    <source>
        <dbReference type="SAM" id="MobiDB-lite"/>
    </source>
</evidence>
<sequence length="386" mass="42506">MKHNEVVNGYRIVNSPTNAGGGKCMWAFAEKSGKPYFIKQFLSPKRPKPDAGGSERSKQVRLEACREFEQRHRGIMKLLKPDMPGGGHLVLATDFFAHGSTYYKVTARIDTSTLEKPQLLESRQKCILLKTLAVSLQLLHEIDVVHGDLKPANVLVQKRTGNAFHIAKLIDFDDSYLTGKPPDREEIAGDSLYGAPEWRRYVQDDGSVKAEQLTTAVDIFALGLMTHYYLTGALPQHSERFDSPADAVSAKEKLELDPRLTDRMRNLVLAMTSRAPASRPRIATVISTLKDSKVCDLVQRPPATSAASATEASSNPLKEDRDFPSPGRLRTNIKGTPRPRREPSSPRPETPSAATGAEPTAPGGSSKASDASRKSRVRINLGDRRK</sequence>
<evidence type="ECO:0000313" key="4">
    <source>
        <dbReference type="Proteomes" id="UP000641932"/>
    </source>
</evidence>
<name>A0A917ZXZ2_9ACTN</name>
<gene>
    <name evidence="3" type="ORF">GCM10012280_68510</name>
</gene>
<evidence type="ECO:0000259" key="2">
    <source>
        <dbReference type="PROSITE" id="PS50011"/>
    </source>
</evidence>
<accession>A0A917ZXZ2</accession>
<dbReference type="InterPro" id="IPR008271">
    <property type="entry name" value="Ser/Thr_kinase_AS"/>
</dbReference>
<dbReference type="SUPFAM" id="SSF56112">
    <property type="entry name" value="Protein kinase-like (PK-like)"/>
    <property type="match status" value="1"/>
</dbReference>
<dbReference type="GO" id="GO:0004674">
    <property type="term" value="F:protein serine/threonine kinase activity"/>
    <property type="evidence" value="ECO:0007669"/>
    <property type="project" value="TreeGrafter"/>
</dbReference>
<dbReference type="EMBL" id="BMMS01000054">
    <property type="protein sequence ID" value="GGP00222.1"/>
    <property type="molecule type" value="Genomic_DNA"/>
</dbReference>
<feature type="domain" description="Protein kinase" evidence="2">
    <location>
        <begin position="10"/>
        <end position="294"/>
    </location>
</feature>
<organism evidence="3 4">
    <name type="scientific">Wenjunlia tyrosinilytica</name>
    <dbReference type="NCBI Taxonomy" id="1544741"/>
    <lineage>
        <taxon>Bacteria</taxon>
        <taxon>Bacillati</taxon>
        <taxon>Actinomycetota</taxon>
        <taxon>Actinomycetes</taxon>
        <taxon>Kitasatosporales</taxon>
        <taxon>Streptomycetaceae</taxon>
        <taxon>Wenjunlia</taxon>
    </lineage>
</organism>
<dbReference type="GO" id="GO:0005524">
    <property type="term" value="F:ATP binding"/>
    <property type="evidence" value="ECO:0007669"/>
    <property type="project" value="InterPro"/>
</dbReference>
<comment type="caution">
    <text evidence="3">The sequence shown here is derived from an EMBL/GenBank/DDBJ whole genome shotgun (WGS) entry which is preliminary data.</text>
</comment>
<dbReference type="SMART" id="SM00220">
    <property type="entry name" value="S_TKc"/>
    <property type="match status" value="1"/>
</dbReference>
<protein>
    <recommendedName>
        <fullName evidence="2">Protein kinase domain-containing protein</fullName>
    </recommendedName>
</protein>
<dbReference type="InterPro" id="IPR011009">
    <property type="entry name" value="Kinase-like_dom_sf"/>
</dbReference>
<dbReference type="PROSITE" id="PS50011">
    <property type="entry name" value="PROTEIN_KINASE_DOM"/>
    <property type="match status" value="1"/>
</dbReference>
<dbReference type="PANTHER" id="PTHR44167:SF24">
    <property type="entry name" value="SERINE_THREONINE-PROTEIN KINASE CHK2"/>
    <property type="match status" value="1"/>
</dbReference>
<dbReference type="Proteomes" id="UP000641932">
    <property type="component" value="Unassembled WGS sequence"/>
</dbReference>
<evidence type="ECO:0000313" key="3">
    <source>
        <dbReference type="EMBL" id="GGP00222.1"/>
    </source>
</evidence>
<dbReference type="RefSeq" id="WP_189135711.1">
    <property type="nucleotide sequence ID" value="NZ_BMMS01000054.1"/>
</dbReference>
<feature type="compositionally biased region" description="Low complexity" evidence="1">
    <location>
        <begin position="350"/>
        <end position="369"/>
    </location>
</feature>
<feature type="compositionally biased region" description="Low complexity" evidence="1">
    <location>
        <begin position="303"/>
        <end position="314"/>
    </location>
</feature>